<accession>A0AA36M8M6</accession>
<keyword evidence="2" id="KW-0564">Palmitate</keyword>
<dbReference type="Proteomes" id="UP001176961">
    <property type="component" value="Unassembled WGS sequence"/>
</dbReference>
<protein>
    <recommendedName>
        <fullName evidence="2">Phospholipid scramblase</fullName>
    </recommendedName>
</protein>
<dbReference type="GO" id="GO:0017128">
    <property type="term" value="F:phospholipid scramblase activity"/>
    <property type="evidence" value="ECO:0007669"/>
    <property type="project" value="InterPro"/>
</dbReference>
<dbReference type="PANTHER" id="PTHR23248">
    <property type="entry name" value="PHOSPHOLIPID SCRAMBLASE-RELATED"/>
    <property type="match status" value="1"/>
</dbReference>
<evidence type="ECO:0000313" key="4">
    <source>
        <dbReference type="EMBL" id="CAJ0601728.1"/>
    </source>
</evidence>
<keyword evidence="5" id="KW-1185">Reference proteome</keyword>
<organism evidence="4 5">
    <name type="scientific">Cylicocyclus nassatus</name>
    <name type="common">Nematode worm</name>
    <dbReference type="NCBI Taxonomy" id="53992"/>
    <lineage>
        <taxon>Eukaryota</taxon>
        <taxon>Metazoa</taxon>
        <taxon>Ecdysozoa</taxon>
        <taxon>Nematoda</taxon>
        <taxon>Chromadorea</taxon>
        <taxon>Rhabditida</taxon>
        <taxon>Rhabditina</taxon>
        <taxon>Rhabditomorpha</taxon>
        <taxon>Strongyloidea</taxon>
        <taxon>Strongylidae</taxon>
        <taxon>Cylicocyclus</taxon>
    </lineage>
</organism>
<evidence type="ECO:0000256" key="2">
    <source>
        <dbReference type="RuleBase" id="RU363116"/>
    </source>
</evidence>
<comment type="similarity">
    <text evidence="1 2">Belongs to the phospholipid scramblase family.</text>
</comment>
<keyword evidence="2" id="KW-0449">Lipoprotein</keyword>
<sequence>QQSDEPVESDERPVKPSNEPVESAEPPAEPSNEPMETAEPPLEPSNAPVVSTEPPIVPPIAVVPPYVEPVRSAGGVITNQPMPRTGALRPVVWMPMPPSMQGVPPGLEYIAAVDEIVVYQLVEMLEIITGYETCNQYSLQNIYGQQVYKAFEDSSCLARMCCAHRRSFTMHILDNFHREVIRMRRPYRCCAGGCFGLCACGCCCSSKIIVEAPPGNVVGTVEQRQACFATCFNGKNADGQVIFRINGPLCCFMCCCQNKKFTVYTQGNDTGLIVKVWGGFEREAFTDADTFNVKFPHDLDVQARTVLLGATFLIDFMEFEDKPKDRNKQH</sequence>
<dbReference type="PANTHER" id="PTHR23248:SF63">
    <property type="entry name" value="PHOSPHOLIPID SCRAMBLASE"/>
    <property type="match status" value="1"/>
</dbReference>
<keyword evidence="2" id="KW-0106">Calcium</keyword>
<feature type="non-terminal residue" evidence="4">
    <location>
        <position position="330"/>
    </location>
</feature>
<feature type="region of interest" description="Disordered" evidence="3">
    <location>
        <begin position="1"/>
        <end position="51"/>
    </location>
</feature>
<dbReference type="EMBL" id="CATQJL010000305">
    <property type="protein sequence ID" value="CAJ0601728.1"/>
    <property type="molecule type" value="Genomic_DNA"/>
</dbReference>
<comment type="caution">
    <text evidence="4">The sequence shown here is derived from an EMBL/GenBank/DDBJ whole genome shotgun (WGS) entry which is preliminary data.</text>
</comment>
<proteinExistence type="inferred from homology"/>
<dbReference type="AlphaFoldDB" id="A0AA36M8M6"/>
<evidence type="ECO:0000313" key="5">
    <source>
        <dbReference type="Proteomes" id="UP001176961"/>
    </source>
</evidence>
<gene>
    <name evidence="4" type="ORF">CYNAS_LOCUS13711</name>
</gene>
<dbReference type="Pfam" id="PF03803">
    <property type="entry name" value="Scramblase"/>
    <property type="match status" value="1"/>
</dbReference>
<comment type="function">
    <text evidence="2">May mediate accelerated ATP-independent bidirectional transbilayer migration of phospholipids upon binding calcium ions that results in a loss of phospholipid asymmetry in the plasma membrane.</text>
</comment>
<comment type="cofactor">
    <cofactor evidence="2">
        <name>Ca(2+)</name>
        <dbReference type="ChEBI" id="CHEBI:29108"/>
    </cofactor>
</comment>
<feature type="compositionally biased region" description="Low complexity" evidence="3">
    <location>
        <begin position="16"/>
        <end position="35"/>
    </location>
</feature>
<evidence type="ECO:0000256" key="1">
    <source>
        <dbReference type="ARBA" id="ARBA00005350"/>
    </source>
</evidence>
<reference evidence="4" key="1">
    <citation type="submission" date="2023-07" db="EMBL/GenBank/DDBJ databases">
        <authorList>
            <consortium name="CYATHOMIX"/>
        </authorList>
    </citation>
    <scope>NUCLEOTIDE SEQUENCE</scope>
    <source>
        <strain evidence="4">N/A</strain>
    </source>
</reference>
<evidence type="ECO:0000256" key="3">
    <source>
        <dbReference type="SAM" id="MobiDB-lite"/>
    </source>
</evidence>
<dbReference type="GO" id="GO:0005886">
    <property type="term" value="C:plasma membrane"/>
    <property type="evidence" value="ECO:0007669"/>
    <property type="project" value="TreeGrafter"/>
</dbReference>
<name>A0AA36M8M6_CYLNA</name>
<dbReference type="InterPro" id="IPR005552">
    <property type="entry name" value="Scramblase"/>
</dbReference>